<dbReference type="AlphaFoldDB" id="A0A7K0D4F6"/>
<name>A0A7K0D4F6_9NOCA</name>
<keyword evidence="3" id="KW-1185">Reference proteome</keyword>
<dbReference type="PANTHER" id="PTHR43433:SF5">
    <property type="entry name" value="AB HYDROLASE-1 DOMAIN-CONTAINING PROTEIN"/>
    <property type="match status" value="1"/>
</dbReference>
<keyword evidence="2" id="KW-0456">Lyase</keyword>
<organism evidence="2 3">
    <name type="scientific">Nocardia macrotermitis</name>
    <dbReference type="NCBI Taxonomy" id="2585198"/>
    <lineage>
        <taxon>Bacteria</taxon>
        <taxon>Bacillati</taxon>
        <taxon>Actinomycetota</taxon>
        <taxon>Actinomycetes</taxon>
        <taxon>Mycobacteriales</taxon>
        <taxon>Nocardiaceae</taxon>
        <taxon>Nocardia</taxon>
    </lineage>
</organism>
<dbReference type="SUPFAM" id="SSF53474">
    <property type="entry name" value="alpha/beta-Hydrolases"/>
    <property type="match status" value="1"/>
</dbReference>
<proteinExistence type="predicted"/>
<dbReference type="InterPro" id="IPR029058">
    <property type="entry name" value="AB_hydrolase_fold"/>
</dbReference>
<sequence>MVAGNVVAAVSGFGAAAGHDLAAAGRQMWSRRGGVVGSGNALGNRLVGRSIVGGRVVFGCGRGSVMVFAVAGDGVRLAYQSVGDGFPLLLLSGQSNNHHWWDGIREDFHGSHRTVTFDYRGTGDSDKPDIAYSTRGFAEDAIAVLDAAGIDRADVYGTSMGGRVAQWIAAEYPGRVRALVLGCTSPGGKHGVDRGNEIRRLLADPATAQQTLLDLMYTPDWLARTTGPYQTVGDPEMPSFAQRRHLIASHRHDAWDALPTIAAPTLVVHGADDRFNPTANAPLIADRIPGAELELIPAARHAYFEEFRSTASPLVRDFLASAIA</sequence>
<dbReference type="PANTHER" id="PTHR43433">
    <property type="entry name" value="HYDROLASE, ALPHA/BETA FOLD FAMILY PROTEIN"/>
    <property type="match status" value="1"/>
</dbReference>
<protein>
    <submittedName>
        <fullName evidence="2">2-succinyl-6-hydroxy-2, 4-cyclohexadiene-1-carboxylate synthase</fullName>
        <ecNumber evidence="2">4.2.99.20</ecNumber>
    </submittedName>
</protein>
<evidence type="ECO:0000313" key="2">
    <source>
        <dbReference type="EMBL" id="MQY19744.1"/>
    </source>
</evidence>
<dbReference type="EC" id="4.2.99.20" evidence="2"/>
<comment type="caution">
    <text evidence="2">The sequence shown here is derived from an EMBL/GenBank/DDBJ whole genome shotgun (WGS) entry which is preliminary data.</text>
</comment>
<dbReference type="GO" id="GO:0070205">
    <property type="term" value="F:2-succinyl-6-hydroxy-2,4-cyclohexadiene-1-carboxylate synthase activity"/>
    <property type="evidence" value="ECO:0007669"/>
    <property type="project" value="UniProtKB-EC"/>
</dbReference>
<evidence type="ECO:0000259" key="1">
    <source>
        <dbReference type="Pfam" id="PF00561"/>
    </source>
</evidence>
<accession>A0A7K0D4F6</accession>
<dbReference type="Gene3D" id="3.40.50.1820">
    <property type="entry name" value="alpha/beta hydrolase"/>
    <property type="match status" value="1"/>
</dbReference>
<dbReference type="InterPro" id="IPR050471">
    <property type="entry name" value="AB_hydrolase"/>
</dbReference>
<dbReference type="InterPro" id="IPR000073">
    <property type="entry name" value="AB_hydrolase_1"/>
</dbReference>
<gene>
    <name evidence="2" type="primary">menH_4</name>
    <name evidence="2" type="ORF">NRB20_28380</name>
</gene>
<feature type="domain" description="AB hydrolase-1" evidence="1">
    <location>
        <begin position="87"/>
        <end position="306"/>
    </location>
</feature>
<dbReference type="EMBL" id="WEGK01000005">
    <property type="protein sequence ID" value="MQY19744.1"/>
    <property type="molecule type" value="Genomic_DNA"/>
</dbReference>
<dbReference type="GO" id="GO:0046503">
    <property type="term" value="P:glycerolipid catabolic process"/>
    <property type="evidence" value="ECO:0007669"/>
    <property type="project" value="TreeGrafter"/>
</dbReference>
<dbReference type="GO" id="GO:0004806">
    <property type="term" value="F:triacylglycerol lipase activity"/>
    <property type="evidence" value="ECO:0007669"/>
    <property type="project" value="TreeGrafter"/>
</dbReference>
<dbReference type="PRINTS" id="PR00111">
    <property type="entry name" value="ABHYDROLASE"/>
</dbReference>
<evidence type="ECO:0000313" key="3">
    <source>
        <dbReference type="Proteomes" id="UP000438448"/>
    </source>
</evidence>
<dbReference type="RefSeq" id="WP_319944880.1">
    <property type="nucleotide sequence ID" value="NZ_WEGK01000005.1"/>
</dbReference>
<dbReference type="Proteomes" id="UP000438448">
    <property type="component" value="Unassembled WGS sequence"/>
</dbReference>
<reference evidence="2 3" key="1">
    <citation type="submission" date="2019-10" db="EMBL/GenBank/DDBJ databases">
        <title>Nocardia macrotermitis sp. nov. and Nocardia aurantia sp. nov., isolated from the gut of fungus growing-termite Macrotermes natalensis.</title>
        <authorList>
            <person name="Benndorf R."/>
            <person name="Schwitalla J."/>
            <person name="Martin K."/>
            <person name="De Beer W."/>
            <person name="Kaster A.-K."/>
            <person name="Vollmers J."/>
            <person name="Poulsen M."/>
            <person name="Beemelmanns C."/>
        </authorList>
    </citation>
    <scope>NUCLEOTIDE SEQUENCE [LARGE SCALE GENOMIC DNA]</scope>
    <source>
        <strain evidence="2 3">RB20</strain>
    </source>
</reference>
<dbReference type="Pfam" id="PF00561">
    <property type="entry name" value="Abhydrolase_1"/>
    <property type="match status" value="1"/>
</dbReference>